<name>A0A171KTH4_9BURK</name>
<feature type="transmembrane region" description="Helical" evidence="4">
    <location>
        <begin position="113"/>
        <end position="135"/>
    </location>
</feature>
<dbReference type="PANTHER" id="PTHR43129">
    <property type="entry name" value="FOSMIDOMYCIN RESISTANCE PROTEIN"/>
    <property type="match status" value="1"/>
</dbReference>
<dbReference type="EMBL" id="SGWZ01000004">
    <property type="protein sequence ID" value="RZS67398.1"/>
    <property type="molecule type" value="Genomic_DNA"/>
</dbReference>
<protein>
    <submittedName>
        <fullName evidence="6">MFS transporter</fullName>
    </submittedName>
    <submittedName>
        <fullName evidence="7">Putative MFS family arabinose efflux permease</fullName>
    </submittedName>
</protein>
<feature type="transmembrane region" description="Helical" evidence="4">
    <location>
        <begin position="362"/>
        <end position="382"/>
    </location>
</feature>
<dbReference type="Proteomes" id="UP000292039">
    <property type="component" value="Unassembled WGS sequence"/>
</dbReference>
<dbReference type="EMBL" id="LBNE01000003">
    <property type="protein sequence ID" value="KKO72191.1"/>
    <property type="molecule type" value="Genomic_DNA"/>
</dbReference>
<dbReference type="GO" id="GO:0005886">
    <property type="term" value="C:plasma membrane"/>
    <property type="evidence" value="ECO:0007669"/>
    <property type="project" value="TreeGrafter"/>
</dbReference>
<keyword evidence="3 4" id="KW-0472">Membrane</keyword>
<dbReference type="AlphaFoldDB" id="A0A171KTH4"/>
<evidence type="ECO:0000259" key="5">
    <source>
        <dbReference type="PROSITE" id="PS50850"/>
    </source>
</evidence>
<feature type="transmembrane region" description="Helical" evidence="4">
    <location>
        <begin position="21"/>
        <end position="41"/>
    </location>
</feature>
<dbReference type="InterPro" id="IPR011701">
    <property type="entry name" value="MFS"/>
</dbReference>
<evidence type="ECO:0000256" key="3">
    <source>
        <dbReference type="ARBA" id="ARBA00023136"/>
    </source>
</evidence>
<evidence type="ECO:0000256" key="1">
    <source>
        <dbReference type="ARBA" id="ARBA00022692"/>
    </source>
</evidence>
<feature type="transmembrane region" description="Helical" evidence="4">
    <location>
        <begin position="394"/>
        <end position="413"/>
    </location>
</feature>
<keyword evidence="1 4" id="KW-0812">Transmembrane</keyword>
<dbReference type="PROSITE" id="PS50850">
    <property type="entry name" value="MFS"/>
    <property type="match status" value="1"/>
</dbReference>
<dbReference type="Gene3D" id="1.20.1250.20">
    <property type="entry name" value="MFS general substrate transporter like domains"/>
    <property type="match status" value="1"/>
</dbReference>
<dbReference type="SUPFAM" id="SSF103473">
    <property type="entry name" value="MFS general substrate transporter"/>
    <property type="match status" value="1"/>
</dbReference>
<keyword evidence="8" id="KW-1185">Reference proteome</keyword>
<reference evidence="7 9" key="2">
    <citation type="submission" date="2019-02" db="EMBL/GenBank/DDBJ databases">
        <title>Genomic Encyclopedia of Type Strains, Phase IV (KMG-IV): sequencing the most valuable type-strain genomes for metagenomic binning, comparative biology and taxonomic classification.</title>
        <authorList>
            <person name="Goeker M."/>
        </authorList>
    </citation>
    <scope>NUCLEOTIDE SEQUENCE [LARGE SCALE GENOMIC DNA]</scope>
    <source>
        <strain evidence="7 9">DSM 16618</strain>
    </source>
</reference>
<sequence length="426" mass="44064">MSRTASSTLPENEQPPANRDWHTITLVGIAHATSHFFQLVIPTLYTSLGLAFGLDYAQLGLLVSLFFVASGVGQASSGFIVDRIGARSVLWFGLGSFMTAGLLISAAPNYTVLILASLIAGLGNSVFHPVDYAIINQRIHPSRLGHAFSLHLLTGSLGWALAPVFLSTISVVAGWRSAALCAGLLAGVVLLLCLLGRDHLGDSITRRKQAALAATAQPGHAAAVPASLMSLLRNPVLWAAFAFFATSSLAFSSVQNYTIPILENVHHLTAIVASSALSGYMVASALGMLAGGFMARASARNELVIGAALVLSGLMLVLVALNWIPSQAVLAAIALAGFFSGIAGPSRDMLIRRVTPKGSVGAVYGLVYSGMDVGAALGPLIFGVMMDAGKLQGPWLAAGASMCCSAMLAAAIARGSRPTPPQPHQA</sequence>
<feature type="transmembrane region" description="Helical" evidence="4">
    <location>
        <begin position="88"/>
        <end position="107"/>
    </location>
</feature>
<feature type="transmembrane region" description="Helical" evidence="4">
    <location>
        <begin position="61"/>
        <end position="81"/>
    </location>
</feature>
<feature type="transmembrane region" description="Helical" evidence="4">
    <location>
        <begin position="236"/>
        <end position="255"/>
    </location>
</feature>
<evidence type="ECO:0000313" key="9">
    <source>
        <dbReference type="Proteomes" id="UP000292039"/>
    </source>
</evidence>
<organism evidence="6 8">
    <name type="scientific">Kerstersia gyiorum</name>
    <dbReference type="NCBI Taxonomy" id="206506"/>
    <lineage>
        <taxon>Bacteria</taxon>
        <taxon>Pseudomonadati</taxon>
        <taxon>Pseudomonadota</taxon>
        <taxon>Betaproteobacteria</taxon>
        <taxon>Burkholderiales</taxon>
        <taxon>Alcaligenaceae</taxon>
        <taxon>Kerstersia</taxon>
    </lineage>
</organism>
<dbReference type="Proteomes" id="UP000078084">
    <property type="component" value="Unassembled WGS sequence"/>
</dbReference>
<feature type="transmembrane region" description="Helical" evidence="4">
    <location>
        <begin position="303"/>
        <end position="324"/>
    </location>
</feature>
<gene>
    <name evidence="6" type="ORF">AAV32_07685</name>
    <name evidence="7" type="ORF">EV679_2617</name>
</gene>
<evidence type="ECO:0000313" key="8">
    <source>
        <dbReference type="Proteomes" id="UP000078084"/>
    </source>
</evidence>
<dbReference type="PATRIC" id="fig|206506.3.peg.1643"/>
<evidence type="ECO:0000256" key="2">
    <source>
        <dbReference type="ARBA" id="ARBA00022989"/>
    </source>
</evidence>
<dbReference type="InterPro" id="IPR036259">
    <property type="entry name" value="MFS_trans_sf"/>
</dbReference>
<proteinExistence type="predicted"/>
<feature type="transmembrane region" description="Helical" evidence="4">
    <location>
        <begin position="175"/>
        <end position="196"/>
    </location>
</feature>
<feature type="transmembrane region" description="Helical" evidence="4">
    <location>
        <begin position="267"/>
        <end position="291"/>
    </location>
</feature>
<dbReference type="STRING" id="206506.AAV32_07685"/>
<dbReference type="PANTHER" id="PTHR43129:SF1">
    <property type="entry name" value="FOSMIDOMYCIN RESISTANCE PROTEIN"/>
    <property type="match status" value="1"/>
</dbReference>
<keyword evidence="2 4" id="KW-1133">Transmembrane helix</keyword>
<comment type="caution">
    <text evidence="6">The sequence shown here is derived from an EMBL/GenBank/DDBJ whole genome shotgun (WGS) entry which is preliminary data.</text>
</comment>
<dbReference type="InterPro" id="IPR020846">
    <property type="entry name" value="MFS_dom"/>
</dbReference>
<evidence type="ECO:0000313" key="7">
    <source>
        <dbReference type="EMBL" id="RZS67398.1"/>
    </source>
</evidence>
<dbReference type="RefSeq" id="WP_068369907.1">
    <property type="nucleotide sequence ID" value="NZ_LBNE01000003.1"/>
</dbReference>
<dbReference type="GO" id="GO:0022857">
    <property type="term" value="F:transmembrane transporter activity"/>
    <property type="evidence" value="ECO:0007669"/>
    <property type="project" value="InterPro"/>
</dbReference>
<evidence type="ECO:0000313" key="6">
    <source>
        <dbReference type="EMBL" id="KKO72191.1"/>
    </source>
</evidence>
<feature type="transmembrane region" description="Helical" evidence="4">
    <location>
        <begin position="147"/>
        <end position="169"/>
    </location>
</feature>
<accession>A0A171KTH4</accession>
<feature type="transmembrane region" description="Helical" evidence="4">
    <location>
        <begin position="330"/>
        <end position="350"/>
    </location>
</feature>
<dbReference type="Pfam" id="PF07690">
    <property type="entry name" value="MFS_1"/>
    <property type="match status" value="1"/>
</dbReference>
<feature type="domain" description="Major facilitator superfamily (MFS) profile" evidence="5">
    <location>
        <begin position="1"/>
        <end position="417"/>
    </location>
</feature>
<evidence type="ECO:0000256" key="4">
    <source>
        <dbReference type="SAM" id="Phobius"/>
    </source>
</evidence>
<reference evidence="6 8" key="1">
    <citation type="submission" date="2015-04" db="EMBL/GenBank/DDBJ databases">
        <title>Genome sequence of Kerstersia gyiorum CG1.</title>
        <authorList>
            <person name="Greninger A.L."/>
            <person name="Kozyreva V."/>
            <person name="Chaturvedi V."/>
        </authorList>
    </citation>
    <scope>NUCLEOTIDE SEQUENCE [LARGE SCALE GENOMIC DNA]</scope>
    <source>
        <strain evidence="6 8">CG1</strain>
    </source>
</reference>